<protein>
    <submittedName>
        <fullName evidence="1">Uncharacterized protein</fullName>
    </submittedName>
</protein>
<proteinExistence type="predicted"/>
<comment type="caution">
    <text evidence="1">The sequence shown here is derived from an EMBL/GenBank/DDBJ whole genome shotgun (WGS) entry which is preliminary data.</text>
</comment>
<evidence type="ECO:0000313" key="1">
    <source>
        <dbReference type="EMBL" id="MBW8182380.1"/>
    </source>
</evidence>
<keyword evidence="2" id="KW-1185">Reference proteome</keyword>
<accession>A0ABS7DYM0</accession>
<name>A0ABS7DYM0_9GAMM</name>
<evidence type="ECO:0000313" key="2">
    <source>
        <dbReference type="Proteomes" id="UP001195963"/>
    </source>
</evidence>
<dbReference type="EMBL" id="JAHZST010000001">
    <property type="protein sequence ID" value="MBW8182380.1"/>
    <property type="molecule type" value="Genomic_DNA"/>
</dbReference>
<organism evidence="1 2">
    <name type="scientific">Shewanella nanhaiensis</name>
    <dbReference type="NCBI Taxonomy" id="2864872"/>
    <lineage>
        <taxon>Bacteria</taxon>
        <taxon>Pseudomonadati</taxon>
        <taxon>Pseudomonadota</taxon>
        <taxon>Gammaproteobacteria</taxon>
        <taxon>Alteromonadales</taxon>
        <taxon>Shewanellaceae</taxon>
        <taxon>Shewanella</taxon>
    </lineage>
</organism>
<dbReference type="Proteomes" id="UP001195963">
    <property type="component" value="Unassembled WGS sequence"/>
</dbReference>
<reference evidence="1 2" key="1">
    <citation type="submission" date="2021-07" db="EMBL/GenBank/DDBJ databases">
        <title>Shewanella sp. nov, isolated from SCS.</title>
        <authorList>
            <person name="Cao W.R."/>
        </authorList>
    </citation>
    <scope>NUCLEOTIDE SEQUENCE [LARGE SCALE GENOMIC DNA]</scope>
    <source>
        <strain evidence="1 2">NR704-98</strain>
    </source>
</reference>
<sequence length="246" mass="28601">MIELMHHRCFPSPANPSVKELDECDLANSKRIKQWMGNRYNSANYYTEVERGALAHLLPLLLCGEQSAQLVFNNEINRLYYSEVEDIQTTIKILREVEAEEFIHDNALQLVQSELPLVAGISDIQRQAKRFYLKLGRVDTYCEHFIRIAILDTCVTQIMHEFEHCKLGSGHPFARLCGLIKKDEAKHVYVAKHHAERLGATKVMFIDEHKMVVNRLYDLLIGQEVHFTQLGVHLDKLFERLEDRWA</sequence>
<gene>
    <name evidence="1" type="ORF">K0625_01770</name>
</gene>
<dbReference type="RefSeq" id="WP_220108080.1">
    <property type="nucleotide sequence ID" value="NZ_JAHZST010000001.1"/>
</dbReference>